<gene>
    <name evidence="2" type="ORF">Ga0074812_14020</name>
</gene>
<dbReference type="RefSeq" id="WP_091285343.1">
    <property type="nucleotide sequence ID" value="NZ_FAOZ01000040.1"/>
</dbReference>
<evidence type="ECO:0000259" key="1">
    <source>
        <dbReference type="Pfam" id="PF06114"/>
    </source>
</evidence>
<proteinExistence type="predicted"/>
<dbReference type="PANTHER" id="PTHR43236:SF2">
    <property type="entry name" value="BLL0069 PROTEIN"/>
    <property type="match status" value="1"/>
</dbReference>
<dbReference type="Gene3D" id="1.10.10.2910">
    <property type="match status" value="1"/>
</dbReference>
<dbReference type="PANTHER" id="PTHR43236">
    <property type="entry name" value="ANTITOXIN HIGA1"/>
    <property type="match status" value="1"/>
</dbReference>
<protein>
    <submittedName>
        <fullName evidence="2">Zn-dependent peptidase ImmA, M78 family</fullName>
    </submittedName>
</protein>
<organism evidence="2 3">
    <name type="scientific">Parafrankia irregularis</name>
    <dbReference type="NCBI Taxonomy" id="795642"/>
    <lineage>
        <taxon>Bacteria</taxon>
        <taxon>Bacillati</taxon>
        <taxon>Actinomycetota</taxon>
        <taxon>Actinomycetes</taxon>
        <taxon>Frankiales</taxon>
        <taxon>Frankiaceae</taxon>
        <taxon>Parafrankia</taxon>
    </lineage>
</organism>
<reference evidence="3" key="1">
    <citation type="submission" date="2015-11" db="EMBL/GenBank/DDBJ databases">
        <authorList>
            <person name="Varghese N."/>
        </authorList>
    </citation>
    <scope>NUCLEOTIDE SEQUENCE [LARGE SCALE GENOMIC DNA]</scope>
    <source>
        <strain evidence="3">DSM 45899</strain>
    </source>
</reference>
<dbReference type="EMBL" id="FAOZ01000040">
    <property type="protein sequence ID" value="CUU60444.1"/>
    <property type="molecule type" value="Genomic_DNA"/>
</dbReference>
<dbReference type="InterPro" id="IPR052345">
    <property type="entry name" value="Rad_response_metalloprotease"/>
</dbReference>
<dbReference type="Pfam" id="PF06114">
    <property type="entry name" value="Peptidase_M78"/>
    <property type="match status" value="1"/>
</dbReference>
<feature type="domain" description="IrrE N-terminal-like" evidence="1">
    <location>
        <begin position="165"/>
        <end position="298"/>
    </location>
</feature>
<name>A0A0S4QZQ3_9ACTN</name>
<evidence type="ECO:0000313" key="3">
    <source>
        <dbReference type="Proteomes" id="UP000198802"/>
    </source>
</evidence>
<keyword evidence="3" id="KW-1185">Reference proteome</keyword>
<dbReference type="InterPro" id="IPR010359">
    <property type="entry name" value="IrrE_HExxH"/>
</dbReference>
<accession>A0A0S4QZQ3</accession>
<evidence type="ECO:0000313" key="2">
    <source>
        <dbReference type="EMBL" id="CUU60444.1"/>
    </source>
</evidence>
<dbReference type="Proteomes" id="UP000198802">
    <property type="component" value="Unassembled WGS sequence"/>
</dbReference>
<sequence>MAERVAVSPGLLAWARERSGRTVQDLSRSFPKLIEWEAGVQQPTMRQLEGFARATHTPFGFFFLPEPPVENLPITDFRTIGDEPVIRPTPDLLDIIYACQRRQDWYRAFAEENDHDPVSLVGSMSLDADPRSAASALRDTLGFGLDIRSTFQSWSRALDGLRENAEKAGILVMVNGVVDNNTHRKLDPDEFRGFSLVDEYAPVIFINGSDTKAAQIFTLAHELAHIALGESGVSNPNLGSLEENGAVEIWCNSVAAELLVPTESIVVEFRSTADLTMELDRLAKIYRVSTLVVLRRLHDTRAISPTRFRNAFPVELDRVRRLSPKRDESSGNFYNTEPIRMSKRFTRAILADTVGGRTMYRDTFRLLGFSKISTFEELGQKLGVV</sequence>
<dbReference type="AlphaFoldDB" id="A0A0S4QZQ3"/>